<dbReference type="InterPro" id="IPR039254">
    <property type="entry name" value="Rds1"/>
</dbReference>
<dbReference type="InterPro" id="IPR009078">
    <property type="entry name" value="Ferritin-like_SF"/>
</dbReference>
<comment type="caution">
    <text evidence="1">The sequence shown here is derived from an EMBL/GenBank/DDBJ whole genome shotgun (WGS) entry which is preliminary data.</text>
</comment>
<accession>A0A3M7B0W5</accession>
<organism evidence="1 2">
    <name type="scientific">Hortaea werneckii</name>
    <name type="common">Black yeast</name>
    <name type="synonym">Cladosporium werneckii</name>
    <dbReference type="NCBI Taxonomy" id="91943"/>
    <lineage>
        <taxon>Eukaryota</taxon>
        <taxon>Fungi</taxon>
        <taxon>Dikarya</taxon>
        <taxon>Ascomycota</taxon>
        <taxon>Pezizomycotina</taxon>
        <taxon>Dothideomycetes</taxon>
        <taxon>Dothideomycetidae</taxon>
        <taxon>Mycosphaerellales</taxon>
        <taxon>Teratosphaeriaceae</taxon>
        <taxon>Hortaea</taxon>
    </lineage>
</organism>
<protein>
    <submittedName>
        <fullName evidence="1">Uncharacterized protein</fullName>
    </submittedName>
</protein>
<dbReference type="Proteomes" id="UP000270230">
    <property type="component" value="Unassembled WGS sequence"/>
</dbReference>
<evidence type="ECO:0000313" key="2">
    <source>
        <dbReference type="Proteomes" id="UP000270230"/>
    </source>
</evidence>
<dbReference type="SUPFAM" id="SSF47240">
    <property type="entry name" value="Ferritin-like"/>
    <property type="match status" value="1"/>
</dbReference>
<evidence type="ECO:0000313" key="1">
    <source>
        <dbReference type="EMBL" id="RMY33308.1"/>
    </source>
</evidence>
<gene>
    <name evidence="1" type="ORF">D0865_14490</name>
</gene>
<reference evidence="1 2" key="1">
    <citation type="journal article" date="2018" name="BMC Genomics">
        <title>Genomic evidence for intraspecific hybridization in a clonal and extremely halotolerant yeast.</title>
        <authorList>
            <person name="Gostincar C."/>
            <person name="Stajich J.E."/>
            <person name="Zupancic J."/>
            <person name="Zalar P."/>
            <person name="Gunde-Cimerman N."/>
        </authorList>
    </citation>
    <scope>NUCLEOTIDE SEQUENCE [LARGE SCALE GENOMIC DNA]</scope>
    <source>
        <strain evidence="1 2">EXF-151</strain>
    </source>
</reference>
<proteinExistence type="predicted"/>
<dbReference type="PANTHER" id="PTHR38705:SF1">
    <property type="entry name" value="PROTEIN RDS1"/>
    <property type="match status" value="1"/>
</dbReference>
<dbReference type="PANTHER" id="PTHR38705">
    <property type="entry name" value="PROTEIN RDS1"/>
    <property type="match status" value="1"/>
</dbReference>
<sequence length="332" mass="34988">MAMRSLRLPYRSDTGKKLEKTIHVDRLVQVILGLCASVLAVPNPVGRLLNKRQTLTSFNDVDILNYALTLEHLEATFYREGLAKFTGADFTAAGFSQSSYDRLKEVAAHEATHVDFLSTALGSAATKECTYAFPMSTVAEFLATASVLEGVGVSAYLGAARQIANKDYLTAAGSILTVESRHSAYLRDTSSQEKLSPFPSAQDVGLSPNAVYTLASAFITSCPETNPALPVKPFPALASGATGPVAAGQTVQLKTDGAKLVMGTSTAKLYAAFITAGEPVYAELVEAGDGMTFSITVPQGVAGQSYLVLCNCKERVDDSTIVAGPAIIEVTA</sequence>
<dbReference type="AlphaFoldDB" id="A0A3M7B0W5"/>
<name>A0A3M7B0W5_HORWE</name>
<dbReference type="Pfam" id="PF13668">
    <property type="entry name" value="Ferritin_2"/>
    <property type="match status" value="1"/>
</dbReference>
<dbReference type="CDD" id="cd00657">
    <property type="entry name" value="Ferritin_like"/>
    <property type="match status" value="1"/>
</dbReference>
<dbReference type="OrthoDB" id="1001765at2759"/>
<dbReference type="EMBL" id="QWIN01002093">
    <property type="protein sequence ID" value="RMY33308.1"/>
    <property type="molecule type" value="Genomic_DNA"/>
</dbReference>